<dbReference type="RefSeq" id="XP_009550791.1">
    <property type="nucleotide sequence ID" value="XM_009552496.1"/>
</dbReference>
<dbReference type="EMBL" id="KI925463">
    <property type="protein sequence ID" value="ETW77260.1"/>
    <property type="molecule type" value="Genomic_DNA"/>
</dbReference>
<evidence type="ECO:0000256" key="1">
    <source>
        <dbReference type="SAM" id="Phobius"/>
    </source>
</evidence>
<evidence type="ECO:0000313" key="3">
    <source>
        <dbReference type="EMBL" id="ETW77260.1"/>
    </source>
</evidence>
<dbReference type="AlphaFoldDB" id="W4JW13"/>
<feature type="transmembrane region" description="Helical" evidence="1">
    <location>
        <begin position="153"/>
        <end position="180"/>
    </location>
</feature>
<feature type="chain" id="PRO_5004843918" evidence="2">
    <location>
        <begin position="24"/>
        <end position="208"/>
    </location>
</feature>
<protein>
    <submittedName>
        <fullName evidence="3">Uncharacterized protein</fullName>
    </submittedName>
</protein>
<keyword evidence="1" id="KW-0812">Transmembrane</keyword>
<dbReference type="GeneID" id="20674360"/>
<name>W4JW13_HETIT</name>
<feature type="transmembrane region" description="Helical" evidence="1">
    <location>
        <begin position="123"/>
        <end position="141"/>
    </location>
</feature>
<feature type="signal peptide" evidence="2">
    <location>
        <begin position="1"/>
        <end position="23"/>
    </location>
</feature>
<evidence type="ECO:0000313" key="4">
    <source>
        <dbReference type="Proteomes" id="UP000030671"/>
    </source>
</evidence>
<dbReference type="InParanoid" id="W4JW13"/>
<feature type="transmembrane region" description="Helical" evidence="1">
    <location>
        <begin position="186"/>
        <end position="207"/>
    </location>
</feature>
<organism evidence="3 4">
    <name type="scientific">Heterobasidion irregulare (strain TC 32-1)</name>
    <dbReference type="NCBI Taxonomy" id="747525"/>
    <lineage>
        <taxon>Eukaryota</taxon>
        <taxon>Fungi</taxon>
        <taxon>Dikarya</taxon>
        <taxon>Basidiomycota</taxon>
        <taxon>Agaricomycotina</taxon>
        <taxon>Agaricomycetes</taxon>
        <taxon>Russulales</taxon>
        <taxon>Bondarzewiaceae</taxon>
        <taxon>Heterobasidion</taxon>
        <taxon>Heterobasidion annosum species complex</taxon>
    </lineage>
</organism>
<keyword evidence="1" id="KW-0472">Membrane</keyword>
<proteinExistence type="predicted"/>
<dbReference type="HOGENOM" id="CLU_1294565_0_0_1"/>
<keyword evidence="1" id="KW-1133">Transmembrane helix</keyword>
<sequence length="208" mass="20593">MFSFTKIVSFAVLALGTLVSASAIPAVKSVVVVSPKATIKERDGTSLASVFADLTTSLQPVLCSSIVAGLPGTTDPVALQSGITQVTSLIQSASSTLSGLTSQPQSQTLSTLDGTGLLSVTDVAGLLGGTLTSVLGVLGPLTSGVGAVGTVGLLTPLLAVITTLLTVVLTLVGASALALVTALLPLIITLIPTLLSLLLPIILGLLLL</sequence>
<dbReference type="Proteomes" id="UP000030671">
    <property type="component" value="Unassembled WGS sequence"/>
</dbReference>
<evidence type="ECO:0000256" key="2">
    <source>
        <dbReference type="SAM" id="SignalP"/>
    </source>
</evidence>
<keyword evidence="2" id="KW-0732">Signal</keyword>
<gene>
    <name evidence="3" type="ORF">HETIRDRAFT_429559</name>
</gene>
<keyword evidence="4" id="KW-1185">Reference proteome</keyword>
<accession>W4JW13</accession>
<dbReference type="KEGG" id="hir:HETIRDRAFT_429559"/>
<reference evidence="3 4" key="1">
    <citation type="journal article" date="2012" name="New Phytol.">
        <title>Insight into trade-off between wood decay and parasitism from the genome of a fungal forest pathogen.</title>
        <authorList>
            <person name="Olson A."/>
            <person name="Aerts A."/>
            <person name="Asiegbu F."/>
            <person name="Belbahri L."/>
            <person name="Bouzid O."/>
            <person name="Broberg A."/>
            <person name="Canback B."/>
            <person name="Coutinho P.M."/>
            <person name="Cullen D."/>
            <person name="Dalman K."/>
            <person name="Deflorio G."/>
            <person name="van Diepen L.T."/>
            <person name="Dunand C."/>
            <person name="Duplessis S."/>
            <person name="Durling M."/>
            <person name="Gonthier P."/>
            <person name="Grimwood J."/>
            <person name="Fossdal C.G."/>
            <person name="Hansson D."/>
            <person name="Henrissat B."/>
            <person name="Hietala A."/>
            <person name="Himmelstrand K."/>
            <person name="Hoffmeister D."/>
            <person name="Hogberg N."/>
            <person name="James T.Y."/>
            <person name="Karlsson M."/>
            <person name="Kohler A."/>
            <person name="Kues U."/>
            <person name="Lee Y.H."/>
            <person name="Lin Y.C."/>
            <person name="Lind M."/>
            <person name="Lindquist E."/>
            <person name="Lombard V."/>
            <person name="Lucas S."/>
            <person name="Lunden K."/>
            <person name="Morin E."/>
            <person name="Murat C."/>
            <person name="Park J."/>
            <person name="Raffaello T."/>
            <person name="Rouze P."/>
            <person name="Salamov A."/>
            <person name="Schmutz J."/>
            <person name="Solheim H."/>
            <person name="Stahlberg J."/>
            <person name="Velez H."/>
            <person name="de Vries R.P."/>
            <person name="Wiebenga A."/>
            <person name="Woodward S."/>
            <person name="Yakovlev I."/>
            <person name="Garbelotto M."/>
            <person name="Martin F."/>
            <person name="Grigoriev I.V."/>
            <person name="Stenlid J."/>
        </authorList>
    </citation>
    <scope>NUCLEOTIDE SEQUENCE [LARGE SCALE GENOMIC DNA]</scope>
    <source>
        <strain evidence="3 4">TC 32-1</strain>
    </source>
</reference>